<name>A0AAN6WR04_9PEZI</name>
<dbReference type="EMBL" id="MU864425">
    <property type="protein sequence ID" value="KAK4186401.1"/>
    <property type="molecule type" value="Genomic_DNA"/>
</dbReference>
<protein>
    <submittedName>
        <fullName evidence="4">Uncharacterized protein</fullName>
    </submittedName>
</protein>
<organism evidence="4 5">
    <name type="scientific">Podospora australis</name>
    <dbReference type="NCBI Taxonomy" id="1536484"/>
    <lineage>
        <taxon>Eukaryota</taxon>
        <taxon>Fungi</taxon>
        <taxon>Dikarya</taxon>
        <taxon>Ascomycota</taxon>
        <taxon>Pezizomycotina</taxon>
        <taxon>Sordariomycetes</taxon>
        <taxon>Sordariomycetidae</taxon>
        <taxon>Sordariales</taxon>
        <taxon>Podosporaceae</taxon>
        <taxon>Podospora</taxon>
    </lineage>
</organism>
<reference evidence="4" key="2">
    <citation type="submission" date="2023-05" db="EMBL/GenBank/DDBJ databases">
        <authorList>
            <consortium name="Lawrence Berkeley National Laboratory"/>
            <person name="Steindorff A."/>
            <person name="Hensen N."/>
            <person name="Bonometti L."/>
            <person name="Westerberg I."/>
            <person name="Brannstrom I.O."/>
            <person name="Guillou S."/>
            <person name="Cros-Aarteil S."/>
            <person name="Calhoun S."/>
            <person name="Haridas S."/>
            <person name="Kuo A."/>
            <person name="Mondo S."/>
            <person name="Pangilinan J."/>
            <person name="Riley R."/>
            <person name="Labutti K."/>
            <person name="Andreopoulos B."/>
            <person name="Lipzen A."/>
            <person name="Chen C."/>
            <person name="Yanf M."/>
            <person name="Daum C."/>
            <person name="Ng V."/>
            <person name="Clum A."/>
            <person name="Ohm R."/>
            <person name="Martin F."/>
            <person name="Silar P."/>
            <person name="Natvig D."/>
            <person name="Lalanne C."/>
            <person name="Gautier V."/>
            <person name="Ament-Velasquez S.L."/>
            <person name="Kruys A."/>
            <person name="Hutchinson M.I."/>
            <person name="Powell A.J."/>
            <person name="Barry K."/>
            <person name="Miller A.N."/>
            <person name="Grigoriev I.V."/>
            <person name="Debuchy R."/>
            <person name="Gladieux P."/>
            <person name="Thoren M.H."/>
            <person name="Johannesson H."/>
        </authorList>
    </citation>
    <scope>NUCLEOTIDE SEQUENCE</scope>
    <source>
        <strain evidence="4">PSN309</strain>
    </source>
</reference>
<dbReference type="InterPro" id="IPR054293">
    <property type="entry name" value="DUF7029"/>
</dbReference>
<dbReference type="Proteomes" id="UP001302126">
    <property type="component" value="Unassembled WGS sequence"/>
</dbReference>
<feature type="domain" description="DUF7223" evidence="3">
    <location>
        <begin position="344"/>
        <end position="575"/>
    </location>
</feature>
<feature type="signal peptide" evidence="1">
    <location>
        <begin position="1"/>
        <end position="20"/>
    </location>
</feature>
<sequence length="613" mass="64408">MVRLSHFLVTLVGQSSLVAARSIIPNTENLIPTRGLDTVADGSPAILARAAPEILRPLRNVRRGNTKRDRRAAFALKGEETIYWTGQDGTIAKLSIATPGKSESIVNLELIDDLVQKVTCPAAISGELKLQFAEEADFDDAQDIWQWVNQEEDNHFLLLVGEGDCGANAERILFNVTDLIYNDDKETAVLNVKQTTWKEAAHTFDLTIGKPAVPPKPSGQRTRGLFDKVADGFNKAVDKVTDTVDKVADKTNEIIDKVEDKITDTGGKVVDKISDGIDKIGDKVTDTIDKVADGAQAIPSKVADTVEKIVDKAKAIPATAAELFDPSFTPDISIPFESDLTAKSLTLSVDGIDATVACVTCFTNGSISVEGRFSAKAFKLSEASIEVSLPEDLSATAILSLSVKGDLTQGAAVSRSIDIFKFSPGGISIPGVLTIGPTVGISLGAEIGEIRGGVSVTLGGKVSLPKGSTAKLDFLDENKLSKTGWEVKFEEQPLKADVAVEASASAFLRGIIGVEVSALETGFAAEITANLPSLTASLKAINSGTCSACGNFQAGVQGGLTFGASIGASLTKKAAGADVPLWKLTFAETKSKELAGFCKGIGPQGDQCLALVG</sequence>
<comment type="caution">
    <text evidence="4">The sequence shown here is derived from an EMBL/GenBank/DDBJ whole genome shotgun (WGS) entry which is preliminary data.</text>
</comment>
<dbReference type="InterPro" id="IPR055647">
    <property type="entry name" value="DUF7223"/>
</dbReference>
<feature type="domain" description="DUF7029" evidence="2">
    <location>
        <begin position="100"/>
        <end position="205"/>
    </location>
</feature>
<dbReference type="Pfam" id="PF23865">
    <property type="entry name" value="DUF7223"/>
    <property type="match status" value="1"/>
</dbReference>
<dbReference type="Pfam" id="PF22974">
    <property type="entry name" value="DUF7029"/>
    <property type="match status" value="1"/>
</dbReference>
<proteinExistence type="predicted"/>
<evidence type="ECO:0000256" key="1">
    <source>
        <dbReference type="SAM" id="SignalP"/>
    </source>
</evidence>
<evidence type="ECO:0000313" key="5">
    <source>
        <dbReference type="Proteomes" id="UP001302126"/>
    </source>
</evidence>
<accession>A0AAN6WR04</accession>
<gene>
    <name evidence="4" type="ORF">QBC35DRAFT_533435</name>
</gene>
<reference evidence="4" key="1">
    <citation type="journal article" date="2023" name="Mol. Phylogenet. Evol.">
        <title>Genome-scale phylogeny and comparative genomics of the fungal order Sordariales.</title>
        <authorList>
            <person name="Hensen N."/>
            <person name="Bonometti L."/>
            <person name="Westerberg I."/>
            <person name="Brannstrom I.O."/>
            <person name="Guillou S."/>
            <person name="Cros-Aarteil S."/>
            <person name="Calhoun S."/>
            <person name="Haridas S."/>
            <person name="Kuo A."/>
            <person name="Mondo S."/>
            <person name="Pangilinan J."/>
            <person name="Riley R."/>
            <person name="LaButti K."/>
            <person name="Andreopoulos B."/>
            <person name="Lipzen A."/>
            <person name="Chen C."/>
            <person name="Yan M."/>
            <person name="Daum C."/>
            <person name="Ng V."/>
            <person name="Clum A."/>
            <person name="Steindorff A."/>
            <person name="Ohm R.A."/>
            <person name="Martin F."/>
            <person name="Silar P."/>
            <person name="Natvig D.O."/>
            <person name="Lalanne C."/>
            <person name="Gautier V."/>
            <person name="Ament-Velasquez S.L."/>
            <person name="Kruys A."/>
            <person name="Hutchinson M.I."/>
            <person name="Powell A.J."/>
            <person name="Barry K."/>
            <person name="Miller A.N."/>
            <person name="Grigoriev I.V."/>
            <person name="Debuchy R."/>
            <person name="Gladieux P."/>
            <person name="Hiltunen Thoren M."/>
            <person name="Johannesson H."/>
        </authorList>
    </citation>
    <scope>NUCLEOTIDE SEQUENCE</scope>
    <source>
        <strain evidence="4">PSN309</strain>
    </source>
</reference>
<feature type="chain" id="PRO_5042843478" evidence="1">
    <location>
        <begin position="21"/>
        <end position="613"/>
    </location>
</feature>
<evidence type="ECO:0000313" key="4">
    <source>
        <dbReference type="EMBL" id="KAK4186401.1"/>
    </source>
</evidence>
<keyword evidence="5" id="KW-1185">Reference proteome</keyword>
<evidence type="ECO:0000259" key="3">
    <source>
        <dbReference type="Pfam" id="PF23865"/>
    </source>
</evidence>
<dbReference type="AlphaFoldDB" id="A0AAN6WR04"/>
<evidence type="ECO:0000259" key="2">
    <source>
        <dbReference type="Pfam" id="PF22974"/>
    </source>
</evidence>
<keyword evidence="1" id="KW-0732">Signal</keyword>
<dbReference type="Gene3D" id="1.10.287.700">
    <property type="entry name" value="Helix hairpin bin"/>
    <property type="match status" value="1"/>
</dbReference>